<evidence type="ECO:0000256" key="7">
    <source>
        <dbReference type="ARBA" id="ARBA00023136"/>
    </source>
</evidence>
<name>A0A445MT74_9BACT</name>
<dbReference type="GO" id="GO:0005886">
    <property type="term" value="C:plasma membrane"/>
    <property type="evidence" value="ECO:0007669"/>
    <property type="project" value="UniProtKB-SubCell"/>
</dbReference>
<dbReference type="NCBIfam" id="TIGR01400">
    <property type="entry name" value="fliR"/>
    <property type="match status" value="1"/>
</dbReference>
<evidence type="ECO:0000256" key="9">
    <source>
        <dbReference type="NCBIfam" id="TIGR01400"/>
    </source>
</evidence>
<comment type="subcellular location">
    <subcellularLocation>
        <location evidence="10">Cell membrane</location>
        <topology evidence="10">Multi-pass membrane protein</topology>
    </subcellularLocation>
    <subcellularLocation>
        <location evidence="10">Bacterial flagellum basal body</location>
    </subcellularLocation>
</comment>
<evidence type="ECO:0000256" key="2">
    <source>
        <dbReference type="ARBA" id="ARBA00009772"/>
    </source>
</evidence>
<dbReference type="GO" id="GO:0009425">
    <property type="term" value="C:bacterial-type flagellum basal body"/>
    <property type="evidence" value="ECO:0007669"/>
    <property type="project" value="UniProtKB-SubCell"/>
</dbReference>
<dbReference type="PANTHER" id="PTHR30065">
    <property type="entry name" value="FLAGELLAR BIOSYNTHETIC PROTEIN FLIR"/>
    <property type="match status" value="1"/>
</dbReference>
<accession>A0A445MT74</accession>
<keyword evidence="4 10" id="KW-1003">Cell membrane</keyword>
<dbReference type="PRINTS" id="PR00953">
    <property type="entry name" value="TYPE3IMRPROT"/>
</dbReference>
<dbReference type="InterPro" id="IPR006303">
    <property type="entry name" value="FliR"/>
</dbReference>
<dbReference type="Pfam" id="PF01311">
    <property type="entry name" value="Bac_export_1"/>
    <property type="match status" value="1"/>
</dbReference>
<evidence type="ECO:0000256" key="3">
    <source>
        <dbReference type="ARBA" id="ARBA00021717"/>
    </source>
</evidence>
<feature type="transmembrane region" description="Helical" evidence="10">
    <location>
        <begin position="6"/>
        <end position="26"/>
    </location>
</feature>
<evidence type="ECO:0000256" key="4">
    <source>
        <dbReference type="ARBA" id="ARBA00022475"/>
    </source>
</evidence>
<keyword evidence="11" id="KW-0969">Cilium</keyword>
<reference evidence="11" key="1">
    <citation type="submission" date="2018-01" db="EMBL/GenBank/DDBJ databases">
        <authorList>
            <person name="Regsiter A."/>
            <person name="William W."/>
        </authorList>
    </citation>
    <scope>NUCLEOTIDE SEQUENCE</scope>
    <source>
        <strain evidence="11">TRIP AH-1</strain>
    </source>
</reference>
<keyword evidence="8 10" id="KW-0975">Bacterial flagellum</keyword>
<dbReference type="GO" id="GO:0044780">
    <property type="term" value="P:bacterial-type flagellum assembly"/>
    <property type="evidence" value="ECO:0007669"/>
    <property type="project" value="UniProtKB-UniRule"/>
</dbReference>
<evidence type="ECO:0000256" key="8">
    <source>
        <dbReference type="ARBA" id="ARBA00023143"/>
    </source>
</evidence>
<dbReference type="EMBL" id="OJIN01000058">
    <property type="protein sequence ID" value="SPD72687.1"/>
    <property type="molecule type" value="Genomic_DNA"/>
</dbReference>
<dbReference type="InterPro" id="IPR002010">
    <property type="entry name" value="T3SS_IM_R"/>
</dbReference>
<feature type="transmembrane region" description="Helical" evidence="10">
    <location>
        <begin position="68"/>
        <end position="92"/>
    </location>
</feature>
<evidence type="ECO:0000256" key="1">
    <source>
        <dbReference type="ARBA" id="ARBA00002578"/>
    </source>
</evidence>
<comment type="similarity">
    <text evidence="2 10">Belongs to the FliR/MopE/SpaR family.</text>
</comment>
<organism evidence="11">
    <name type="scientific">uncultured Desulfobacterium sp</name>
    <dbReference type="NCBI Taxonomy" id="201089"/>
    <lineage>
        <taxon>Bacteria</taxon>
        <taxon>Pseudomonadati</taxon>
        <taxon>Thermodesulfobacteriota</taxon>
        <taxon>Desulfobacteria</taxon>
        <taxon>Desulfobacterales</taxon>
        <taxon>Desulfobacteriaceae</taxon>
        <taxon>Desulfobacterium</taxon>
        <taxon>environmental samples</taxon>
    </lineage>
</organism>
<feature type="transmembrane region" description="Helical" evidence="10">
    <location>
        <begin position="213"/>
        <end position="236"/>
    </location>
</feature>
<keyword evidence="6 10" id="KW-1133">Transmembrane helix</keyword>
<dbReference type="AlphaFoldDB" id="A0A445MT74"/>
<protein>
    <recommendedName>
        <fullName evidence="3 9">Flagellar biosynthetic protein FliR</fullName>
    </recommendedName>
</protein>
<evidence type="ECO:0000256" key="10">
    <source>
        <dbReference type="RuleBase" id="RU362071"/>
    </source>
</evidence>
<dbReference type="PANTHER" id="PTHR30065:SF1">
    <property type="entry name" value="SURFACE PRESENTATION OF ANTIGENS PROTEIN SPAR"/>
    <property type="match status" value="1"/>
</dbReference>
<comment type="function">
    <text evidence="1 10">Role in flagellar biosynthesis.</text>
</comment>
<evidence type="ECO:0000256" key="6">
    <source>
        <dbReference type="ARBA" id="ARBA00022989"/>
    </source>
</evidence>
<feature type="transmembrane region" description="Helical" evidence="10">
    <location>
        <begin position="38"/>
        <end position="56"/>
    </location>
</feature>
<feature type="transmembrane region" description="Helical" evidence="10">
    <location>
        <begin position="176"/>
        <end position="201"/>
    </location>
</feature>
<keyword evidence="11" id="KW-0282">Flagellum</keyword>
<dbReference type="GO" id="GO:0006605">
    <property type="term" value="P:protein targeting"/>
    <property type="evidence" value="ECO:0007669"/>
    <property type="project" value="UniProtKB-UniRule"/>
</dbReference>
<keyword evidence="7 10" id="KW-0472">Membrane</keyword>
<gene>
    <name evidence="11" type="ORF">PITCH_A1500001</name>
</gene>
<evidence type="ECO:0000313" key="11">
    <source>
        <dbReference type="EMBL" id="SPD72687.1"/>
    </source>
</evidence>
<sequence length="261" mass="28685">MITFSISLANIQALLLVFIRVGAIILNIPVINTRNIPPIFKIGLILTVTIIIFPSINTEDYQARIDLIPLVIGILGEILLGICVGLCVNLIFAGVQMAGQLIGYQMGFAIANVIDPQTGMQSAFFATLLNVYCLMIFLIMDGHHYFIQAISESFIILPVFNMHINSSLFEYIIRLVGNMFVISVKVCAPVMASLLVTSVSLGLVARTIPRMNIFLVAIPIKIVLGMFFIILSLPFLTSFMNNVLSGIGKSIVQIYRLFGNL</sequence>
<keyword evidence="5 10" id="KW-0812">Transmembrane</keyword>
<feature type="transmembrane region" description="Helical" evidence="10">
    <location>
        <begin position="145"/>
        <end position="164"/>
    </location>
</feature>
<feature type="transmembrane region" description="Helical" evidence="10">
    <location>
        <begin position="122"/>
        <end position="139"/>
    </location>
</feature>
<proteinExistence type="inferred from homology"/>
<keyword evidence="11" id="KW-0966">Cell projection</keyword>
<evidence type="ECO:0000256" key="5">
    <source>
        <dbReference type="ARBA" id="ARBA00022692"/>
    </source>
</evidence>